<dbReference type="EMBL" id="VYSB01000004">
    <property type="protein sequence ID" value="MYZ51510.1"/>
    <property type="molecule type" value="Genomic_DNA"/>
</dbReference>
<proteinExistence type="predicted"/>
<evidence type="ECO:0000313" key="2">
    <source>
        <dbReference type="Proteomes" id="UP000481947"/>
    </source>
</evidence>
<protein>
    <submittedName>
        <fullName evidence="1">YgiT-type zinc finger protein</fullName>
    </submittedName>
</protein>
<gene>
    <name evidence="1" type="ORF">F5985_05010</name>
</gene>
<name>A0A7C9J743_9BURK</name>
<dbReference type="InterPro" id="IPR032758">
    <property type="entry name" value="MqsA/HigA-2"/>
</dbReference>
<sequence length="160" mass="17744">MKCPVCGAAELIHGNRDLPYTYKGETTVIPAVTADFCPACDESITDMAETERVMREMQAFNRQVNAACDEEDADLQRFMDEALADLEAELVDLSKADQECVAQALLSPLPPLPALERAFERRTRTLDDLLAMQGNEPLAIDREWDVMPAAGREQAQSPDQ</sequence>
<reference evidence="1 2" key="1">
    <citation type="submission" date="2019-09" db="EMBL/GenBank/DDBJ databases">
        <title>Identification of Malikia spinosa a prominent benzene-, toluene-, and ethylbenzene-degrading bacterium: enrichment, isolation and whole genome sequencing.</title>
        <authorList>
            <person name="Tancsics A."/>
            <person name="Revesz F."/>
            <person name="Kriszt B."/>
        </authorList>
    </citation>
    <scope>NUCLEOTIDE SEQUENCE [LARGE SCALE GENOMIC DNA]</scope>
    <source>
        <strain evidence="1 2">AB6</strain>
    </source>
</reference>
<comment type="caution">
    <text evidence="1">The sequence shown here is derived from an EMBL/GenBank/DDBJ whole genome shotgun (WGS) entry which is preliminary data.</text>
</comment>
<evidence type="ECO:0000313" key="1">
    <source>
        <dbReference type="EMBL" id="MYZ51510.1"/>
    </source>
</evidence>
<dbReference type="RefSeq" id="WP_161124556.1">
    <property type="nucleotide sequence ID" value="NZ_VYSB01000004.1"/>
</dbReference>
<dbReference type="CDD" id="cd12870">
    <property type="entry name" value="MqsA"/>
    <property type="match status" value="1"/>
</dbReference>
<accession>A0A7C9J743</accession>
<dbReference type="Gene3D" id="3.10.20.860">
    <property type="match status" value="1"/>
</dbReference>
<dbReference type="Pfam" id="PF15731">
    <property type="entry name" value="MqsA_antitoxin"/>
    <property type="match status" value="1"/>
</dbReference>
<dbReference type="Proteomes" id="UP000481947">
    <property type="component" value="Unassembled WGS sequence"/>
</dbReference>
<dbReference type="NCBIfam" id="TIGR03831">
    <property type="entry name" value="YgiT_finger"/>
    <property type="match status" value="1"/>
</dbReference>
<dbReference type="InterPro" id="IPR022453">
    <property type="entry name" value="Znf_MqsA-type"/>
</dbReference>
<organism evidence="1 2">
    <name type="scientific">Malikia spinosa</name>
    <dbReference type="NCBI Taxonomy" id="86180"/>
    <lineage>
        <taxon>Bacteria</taxon>
        <taxon>Pseudomonadati</taxon>
        <taxon>Pseudomonadota</taxon>
        <taxon>Betaproteobacteria</taxon>
        <taxon>Burkholderiales</taxon>
        <taxon>Comamonadaceae</taxon>
        <taxon>Malikia</taxon>
    </lineage>
</organism>
<dbReference type="AlphaFoldDB" id="A0A7C9J743"/>